<name>A0A6G1GQN0_9PEZI</name>
<protein>
    <submittedName>
        <fullName evidence="4">Carbohydrate-binding module family 18 protein</fullName>
    </submittedName>
</protein>
<keyword evidence="1 2" id="KW-0147">Chitin-binding</keyword>
<reference evidence="4" key="1">
    <citation type="journal article" date="2020" name="Stud. Mycol.">
        <title>101 Dothideomycetes genomes: a test case for predicting lifestyles and emergence of pathogens.</title>
        <authorList>
            <person name="Haridas S."/>
            <person name="Albert R."/>
            <person name="Binder M."/>
            <person name="Bloem J."/>
            <person name="Labutti K."/>
            <person name="Salamov A."/>
            <person name="Andreopoulos B."/>
            <person name="Baker S."/>
            <person name="Barry K."/>
            <person name="Bills G."/>
            <person name="Bluhm B."/>
            <person name="Cannon C."/>
            <person name="Castanera R."/>
            <person name="Culley D."/>
            <person name="Daum C."/>
            <person name="Ezra D."/>
            <person name="Gonzalez J."/>
            <person name="Henrissat B."/>
            <person name="Kuo A."/>
            <person name="Liang C."/>
            <person name="Lipzen A."/>
            <person name="Lutzoni F."/>
            <person name="Magnuson J."/>
            <person name="Mondo S."/>
            <person name="Nolan M."/>
            <person name="Ohm R."/>
            <person name="Pangilinan J."/>
            <person name="Park H.-J."/>
            <person name="Ramirez L."/>
            <person name="Alfaro M."/>
            <person name="Sun H."/>
            <person name="Tritt A."/>
            <person name="Yoshinaga Y."/>
            <person name="Zwiers L.-H."/>
            <person name="Turgeon B."/>
            <person name="Goodwin S."/>
            <person name="Spatafora J."/>
            <person name="Crous P."/>
            <person name="Grigoriev I."/>
        </authorList>
    </citation>
    <scope>NUCLEOTIDE SEQUENCE</scope>
    <source>
        <strain evidence="4">CBS 113979</strain>
    </source>
</reference>
<dbReference type="Proteomes" id="UP000800041">
    <property type="component" value="Unassembled WGS sequence"/>
</dbReference>
<feature type="domain" description="Chitin-binding type-1" evidence="3">
    <location>
        <begin position="10"/>
        <end position="54"/>
    </location>
</feature>
<dbReference type="AlphaFoldDB" id="A0A6G1GQN0"/>
<organism evidence="4 5">
    <name type="scientific">Aulographum hederae CBS 113979</name>
    <dbReference type="NCBI Taxonomy" id="1176131"/>
    <lineage>
        <taxon>Eukaryota</taxon>
        <taxon>Fungi</taxon>
        <taxon>Dikarya</taxon>
        <taxon>Ascomycota</taxon>
        <taxon>Pezizomycotina</taxon>
        <taxon>Dothideomycetes</taxon>
        <taxon>Pleosporomycetidae</taxon>
        <taxon>Aulographales</taxon>
        <taxon>Aulographaceae</taxon>
    </lineage>
</organism>
<evidence type="ECO:0000256" key="1">
    <source>
        <dbReference type="ARBA" id="ARBA00022669"/>
    </source>
</evidence>
<gene>
    <name evidence="4" type="ORF">K402DRAFT_339209</name>
</gene>
<sequence length="54" mass="5603">MTLVLTSSPDRTCGKDVVFSCLGSIYGACCSQYNSCGSTLEYCGSGCQEGFGLC</sequence>
<evidence type="ECO:0000313" key="4">
    <source>
        <dbReference type="EMBL" id="KAF1983110.1"/>
    </source>
</evidence>
<dbReference type="OrthoDB" id="1193027at2759"/>
<feature type="disulfide bond" evidence="2">
    <location>
        <begin position="29"/>
        <end position="43"/>
    </location>
</feature>
<accession>A0A6G1GQN0</accession>
<dbReference type="GO" id="GO:0008061">
    <property type="term" value="F:chitin binding"/>
    <property type="evidence" value="ECO:0007669"/>
    <property type="project" value="UniProtKB-UniRule"/>
</dbReference>
<dbReference type="SUPFAM" id="SSF57016">
    <property type="entry name" value="Plant lectins/antimicrobial peptides"/>
    <property type="match status" value="1"/>
</dbReference>
<dbReference type="InterPro" id="IPR001002">
    <property type="entry name" value="Chitin-bd_1"/>
</dbReference>
<dbReference type="EMBL" id="ML977178">
    <property type="protein sequence ID" value="KAF1983110.1"/>
    <property type="molecule type" value="Genomic_DNA"/>
</dbReference>
<feature type="non-terminal residue" evidence="4">
    <location>
        <position position="54"/>
    </location>
</feature>
<keyword evidence="5" id="KW-1185">Reference proteome</keyword>
<keyword evidence="2" id="KW-1015">Disulfide bond</keyword>
<evidence type="ECO:0000259" key="3">
    <source>
        <dbReference type="PROSITE" id="PS50941"/>
    </source>
</evidence>
<evidence type="ECO:0000256" key="2">
    <source>
        <dbReference type="PROSITE-ProRule" id="PRU00261"/>
    </source>
</evidence>
<evidence type="ECO:0000313" key="5">
    <source>
        <dbReference type="Proteomes" id="UP000800041"/>
    </source>
</evidence>
<comment type="caution">
    <text evidence="2">Lacks conserved residue(s) required for the propagation of feature annotation.</text>
</comment>
<dbReference type="PROSITE" id="PS50941">
    <property type="entry name" value="CHIT_BIND_I_2"/>
    <property type="match status" value="1"/>
</dbReference>
<dbReference type="InterPro" id="IPR036861">
    <property type="entry name" value="Endochitinase-like_sf"/>
</dbReference>
<proteinExistence type="predicted"/>
<dbReference type="Gene3D" id="3.30.60.10">
    <property type="entry name" value="Endochitinase-like"/>
    <property type="match status" value="1"/>
</dbReference>